<sequence length="162" mass="18990">MFKLTCKICNKEFEAITLVATCCSAKCRQRKYRSTTKGKQQYTKYNQLHYKKPKKDLICVNCGDTFRSARTTRTTCDKPKCKSKTLYLAQIKQRNKNPQRARANDLVNKRIQRGISLQRKSCSICGKPNAEAHHENYDKPLDITWLCKQHHEEIHHRLSIFV</sequence>
<gene>
    <name evidence="1" type="ORF">LCGC14_2448370</name>
</gene>
<name>A0A0F9C4F2_9ZZZZ</name>
<accession>A0A0F9C4F2</accession>
<dbReference type="EMBL" id="LAZR01037836">
    <property type="protein sequence ID" value="KKL21147.1"/>
    <property type="molecule type" value="Genomic_DNA"/>
</dbReference>
<comment type="caution">
    <text evidence="1">The sequence shown here is derived from an EMBL/GenBank/DDBJ whole genome shotgun (WGS) entry which is preliminary data.</text>
</comment>
<dbReference type="AlphaFoldDB" id="A0A0F9C4F2"/>
<reference evidence="1" key="1">
    <citation type="journal article" date="2015" name="Nature">
        <title>Complex archaea that bridge the gap between prokaryotes and eukaryotes.</title>
        <authorList>
            <person name="Spang A."/>
            <person name="Saw J.H."/>
            <person name="Jorgensen S.L."/>
            <person name="Zaremba-Niedzwiedzka K."/>
            <person name="Martijn J."/>
            <person name="Lind A.E."/>
            <person name="van Eijk R."/>
            <person name="Schleper C."/>
            <person name="Guy L."/>
            <person name="Ettema T.J."/>
        </authorList>
    </citation>
    <scope>NUCLEOTIDE SEQUENCE</scope>
</reference>
<proteinExistence type="predicted"/>
<organism evidence="1">
    <name type="scientific">marine sediment metagenome</name>
    <dbReference type="NCBI Taxonomy" id="412755"/>
    <lineage>
        <taxon>unclassified sequences</taxon>
        <taxon>metagenomes</taxon>
        <taxon>ecological metagenomes</taxon>
    </lineage>
</organism>
<protein>
    <submittedName>
        <fullName evidence="1">Uncharacterized protein</fullName>
    </submittedName>
</protein>
<evidence type="ECO:0000313" key="1">
    <source>
        <dbReference type="EMBL" id="KKL21147.1"/>
    </source>
</evidence>